<keyword evidence="4" id="KW-1185">Reference proteome</keyword>
<dbReference type="EMBL" id="NPHW01005201">
    <property type="protein sequence ID" value="OXV07006.1"/>
    <property type="molecule type" value="Genomic_DNA"/>
</dbReference>
<dbReference type="OrthoDB" id="5549748at2759"/>
<proteinExistence type="predicted"/>
<accession>A0A232LS95</accession>
<evidence type="ECO:0000313" key="4">
    <source>
        <dbReference type="Proteomes" id="UP000243515"/>
    </source>
</evidence>
<name>A0A232LS95_9EURO</name>
<dbReference type="AlphaFoldDB" id="A0A232LS95"/>
<reference evidence="3 4" key="1">
    <citation type="journal article" date="2015" name="Environ. Microbiol.">
        <title>Metagenome sequence of Elaphomyces granulatus from sporocarp tissue reveals Ascomycota ectomycorrhizal fingerprints of genome expansion and a Proteobacteria-rich microbiome.</title>
        <authorList>
            <person name="Quandt C.A."/>
            <person name="Kohler A."/>
            <person name="Hesse C.N."/>
            <person name="Sharpton T.J."/>
            <person name="Martin F."/>
            <person name="Spatafora J.W."/>
        </authorList>
    </citation>
    <scope>NUCLEOTIDE SEQUENCE [LARGE SCALE GENOMIC DNA]</scope>
    <source>
        <strain evidence="3 4">OSC145934</strain>
    </source>
</reference>
<feature type="compositionally biased region" description="Basic and acidic residues" evidence="1">
    <location>
        <begin position="73"/>
        <end position="84"/>
    </location>
</feature>
<evidence type="ECO:0000313" key="3">
    <source>
        <dbReference type="EMBL" id="OXV07006.1"/>
    </source>
</evidence>
<protein>
    <recommendedName>
        <fullName evidence="2">DUF8035 domain-containing protein</fullName>
    </recommendedName>
</protein>
<gene>
    <name evidence="3" type="ORF">Egran_05229</name>
</gene>
<evidence type="ECO:0000259" key="2">
    <source>
        <dbReference type="Pfam" id="PF26118"/>
    </source>
</evidence>
<sequence length="437" mass="51840">MPFREDRSSSISVESGGRRWDSDRFLRERDRRAISRGPPVRERERERPRRREEERFEQRLAEEQRHGLLSRRPRFDADDHHDSSHGGSGPLVAYNPRRRPSSPPPRLVRRQSSLDTFLDQKESRRRDRSPPMAFRSSRARRPSVVRHVERDEYEDIRIAEPDYYGDEEYRHLRDRERLPRRMRRRSTDELFREKVVEKTYPRKGKTRMPRKLVHVRAVNKLGYPYVEEDDVIVIQKALSKEQIDDVVTLSRKFREKTESVSIQRMDRSPSPSRERIVGRRLLDPRPRAVRDALVVERAPSDHRARSQMRTEIIEKKEVQPRSASVNYWARRDSSPVRIVERRDDRVDAAEAVSGLSGAVVLAERPRRTDHEVLAEIRALEDERRLLHLRRDRDYSAEIIRDTTTVDSEGNREEVVEIRKDRKAPKPLILRAMMATLT</sequence>
<evidence type="ECO:0000256" key="1">
    <source>
        <dbReference type="SAM" id="MobiDB-lite"/>
    </source>
</evidence>
<feature type="region of interest" description="Disordered" evidence="1">
    <location>
        <begin position="1"/>
        <end position="144"/>
    </location>
</feature>
<feature type="domain" description="DUF8035" evidence="2">
    <location>
        <begin position="202"/>
        <end position="255"/>
    </location>
</feature>
<dbReference type="Pfam" id="PF26118">
    <property type="entry name" value="DUF8035"/>
    <property type="match status" value="1"/>
</dbReference>
<dbReference type="Proteomes" id="UP000243515">
    <property type="component" value="Unassembled WGS sequence"/>
</dbReference>
<feature type="compositionally biased region" description="Basic and acidic residues" evidence="1">
    <location>
        <begin position="16"/>
        <end position="66"/>
    </location>
</feature>
<organism evidence="3 4">
    <name type="scientific">Elaphomyces granulatus</name>
    <dbReference type="NCBI Taxonomy" id="519963"/>
    <lineage>
        <taxon>Eukaryota</taxon>
        <taxon>Fungi</taxon>
        <taxon>Dikarya</taxon>
        <taxon>Ascomycota</taxon>
        <taxon>Pezizomycotina</taxon>
        <taxon>Eurotiomycetes</taxon>
        <taxon>Eurotiomycetidae</taxon>
        <taxon>Eurotiales</taxon>
        <taxon>Elaphomycetaceae</taxon>
        <taxon>Elaphomyces</taxon>
    </lineage>
</organism>
<dbReference type="InterPro" id="IPR058348">
    <property type="entry name" value="DUF8035"/>
</dbReference>
<comment type="caution">
    <text evidence="3">The sequence shown here is derived from an EMBL/GenBank/DDBJ whole genome shotgun (WGS) entry which is preliminary data.</text>
</comment>
<feature type="compositionally biased region" description="Basic and acidic residues" evidence="1">
    <location>
        <begin position="118"/>
        <end position="129"/>
    </location>
</feature>